<feature type="binding site" evidence="7">
    <location>
        <position position="50"/>
    </location>
    <ligand>
        <name>Fe cation</name>
        <dbReference type="ChEBI" id="CHEBI:24875"/>
        <label>1</label>
        <note>catalytic</note>
    </ligand>
</feature>
<gene>
    <name evidence="7" type="primary">nbaC</name>
    <name evidence="8" type="ORF">HNQ60_003251</name>
</gene>
<dbReference type="PANTHER" id="PTHR15497:SF1">
    <property type="entry name" value="3-HYDROXYANTHRANILATE 3,4-DIOXYGENASE"/>
    <property type="match status" value="1"/>
</dbReference>
<evidence type="ECO:0000256" key="4">
    <source>
        <dbReference type="ARBA" id="ARBA00022964"/>
    </source>
</evidence>
<accession>A0A841HQ60</accession>
<dbReference type="PANTHER" id="PTHR15497">
    <property type="entry name" value="3-HYDROXYANTHRANILATE 3,4-DIOXYGENASE"/>
    <property type="match status" value="1"/>
</dbReference>
<dbReference type="SUPFAM" id="SSF51182">
    <property type="entry name" value="RmlC-like cupins"/>
    <property type="match status" value="1"/>
</dbReference>
<comment type="similarity">
    <text evidence="7">Belongs to the 3-HAO family.</text>
</comment>
<comment type="pathway">
    <text evidence="7">Cofactor biosynthesis; NAD(+) biosynthesis; quinolinate from L-kynurenine: step 3/3.</text>
</comment>
<feature type="binding site" evidence="7">
    <location>
        <position position="46"/>
    </location>
    <ligand>
        <name>O2</name>
        <dbReference type="ChEBI" id="CHEBI:15379"/>
    </ligand>
</feature>
<dbReference type="GO" id="GO:0009435">
    <property type="term" value="P:NAD+ biosynthetic process"/>
    <property type="evidence" value="ECO:0007669"/>
    <property type="project" value="UniProtKB-UniPathway"/>
</dbReference>
<dbReference type="GO" id="GO:0000334">
    <property type="term" value="F:3-hydroxyanthranilate 3,4-dioxygenase activity"/>
    <property type="evidence" value="ECO:0007669"/>
    <property type="project" value="UniProtKB-UniRule"/>
</dbReference>
<dbReference type="CDD" id="cd06123">
    <property type="entry name" value="cupin_HAO"/>
    <property type="match status" value="1"/>
</dbReference>
<name>A0A841HQ60_9GAMM</name>
<dbReference type="InterPro" id="IPR014710">
    <property type="entry name" value="RmlC-like_jellyroll"/>
</dbReference>
<dbReference type="InterPro" id="IPR010329">
    <property type="entry name" value="3hydroanth_dOase"/>
</dbReference>
<keyword evidence="9" id="KW-1185">Reference proteome</keyword>
<dbReference type="Proteomes" id="UP000588068">
    <property type="component" value="Unassembled WGS sequence"/>
</dbReference>
<feature type="binding site" evidence="7">
    <location>
        <position position="56"/>
    </location>
    <ligand>
        <name>Fe cation</name>
        <dbReference type="ChEBI" id="CHEBI:24875"/>
        <label>1</label>
        <note>catalytic</note>
    </ligand>
</feature>
<dbReference type="Gene3D" id="2.60.120.10">
    <property type="entry name" value="Jelly Rolls"/>
    <property type="match status" value="1"/>
</dbReference>
<evidence type="ECO:0000256" key="3">
    <source>
        <dbReference type="ARBA" id="ARBA00022723"/>
    </source>
</evidence>
<comment type="function">
    <text evidence="1 7">Catalyzes the oxidative ring opening of 3-hydroxyanthranilate to 2-amino-3-carboxymuconate semialdehyde, which spontaneously cyclizes to quinolinate.</text>
</comment>
<evidence type="ECO:0000256" key="2">
    <source>
        <dbReference type="ARBA" id="ARBA00022642"/>
    </source>
</evidence>
<protein>
    <recommendedName>
        <fullName evidence="7">3-hydroxyanthranilate 3,4-dioxygenase</fullName>
        <ecNumber evidence="7">1.13.11.6</ecNumber>
    </recommendedName>
    <alternativeName>
        <fullName evidence="7">3-hydroxyanthranilate oxygenase</fullName>
        <shortName evidence="7">3-HAO</shortName>
    </alternativeName>
    <alternativeName>
        <fullName evidence="7">3-hydroxyanthranilic acid dioxygenase</fullName>
        <shortName evidence="7">HAD</shortName>
    </alternativeName>
</protein>
<keyword evidence="6 7" id="KW-0408">Iron</keyword>
<comment type="catalytic activity">
    <reaction evidence="7">
        <text>3-hydroxyanthranilate + O2 = (2Z,4Z)-2-amino-3-carboxymuconate 6-semialdehyde</text>
        <dbReference type="Rhea" id="RHEA:17953"/>
        <dbReference type="ChEBI" id="CHEBI:15379"/>
        <dbReference type="ChEBI" id="CHEBI:36559"/>
        <dbReference type="ChEBI" id="CHEBI:77612"/>
        <dbReference type="EC" id="1.13.11.6"/>
    </reaction>
</comment>
<keyword evidence="3 7" id="KW-0479">Metal-binding</keyword>
<dbReference type="RefSeq" id="WP_184333573.1">
    <property type="nucleotide sequence ID" value="NZ_JACHHZ010000003.1"/>
</dbReference>
<dbReference type="Pfam" id="PF06052">
    <property type="entry name" value="3-HAO"/>
    <property type="match status" value="1"/>
</dbReference>
<dbReference type="InterPro" id="IPR011051">
    <property type="entry name" value="RmlC_Cupin_sf"/>
</dbReference>
<evidence type="ECO:0000256" key="6">
    <source>
        <dbReference type="ARBA" id="ARBA00023004"/>
    </source>
</evidence>
<comment type="caution">
    <text evidence="8">The sequence shown here is derived from an EMBL/GenBank/DDBJ whole genome shotgun (WGS) entry which is preliminary data.</text>
</comment>
<keyword evidence="2 7" id="KW-0662">Pyridine nucleotide biosynthesis</keyword>
<dbReference type="GO" id="GO:0043420">
    <property type="term" value="P:anthranilate metabolic process"/>
    <property type="evidence" value="ECO:0007669"/>
    <property type="project" value="UniProtKB-UniRule"/>
</dbReference>
<reference evidence="8 9" key="1">
    <citation type="submission" date="2020-08" db="EMBL/GenBank/DDBJ databases">
        <title>Genomic Encyclopedia of Type Strains, Phase IV (KMG-IV): sequencing the most valuable type-strain genomes for metagenomic binning, comparative biology and taxonomic classification.</title>
        <authorList>
            <person name="Goeker M."/>
        </authorList>
    </citation>
    <scope>NUCLEOTIDE SEQUENCE [LARGE SCALE GENOMIC DNA]</scope>
    <source>
        <strain evidence="8 9">DSM 26723</strain>
    </source>
</reference>
<keyword evidence="5 7" id="KW-0560">Oxidoreductase</keyword>
<feature type="binding site" evidence="7">
    <location>
        <position position="94"/>
    </location>
    <ligand>
        <name>Fe cation</name>
        <dbReference type="ChEBI" id="CHEBI:24875"/>
        <label>1</label>
        <note>catalytic</note>
    </ligand>
</feature>
<feature type="binding site" evidence="7">
    <location>
        <position position="108"/>
    </location>
    <ligand>
        <name>substrate</name>
    </ligand>
</feature>
<evidence type="ECO:0000313" key="9">
    <source>
        <dbReference type="Proteomes" id="UP000588068"/>
    </source>
</evidence>
<dbReference type="GO" id="GO:0006569">
    <property type="term" value="P:L-tryptophan catabolic process"/>
    <property type="evidence" value="ECO:0007669"/>
    <property type="project" value="UniProtKB-UniRule"/>
</dbReference>
<dbReference type="EMBL" id="JACHHZ010000003">
    <property type="protein sequence ID" value="MBB6094370.1"/>
    <property type="molecule type" value="Genomic_DNA"/>
</dbReference>
<feature type="binding site" evidence="7">
    <location>
        <position position="56"/>
    </location>
    <ligand>
        <name>substrate</name>
    </ligand>
</feature>
<keyword evidence="4 7" id="KW-0223">Dioxygenase</keyword>
<feature type="binding site" evidence="7">
    <location>
        <position position="123"/>
    </location>
    <ligand>
        <name>Fe cation</name>
        <dbReference type="ChEBI" id="CHEBI:24875"/>
        <label>2</label>
    </ligand>
</feature>
<dbReference type="GO" id="GO:0019805">
    <property type="term" value="P:quinolinate biosynthetic process"/>
    <property type="evidence" value="ECO:0007669"/>
    <property type="project" value="UniProtKB-UniRule"/>
</dbReference>
<dbReference type="AlphaFoldDB" id="A0A841HQ60"/>
<dbReference type="NCBIfam" id="TIGR03037">
    <property type="entry name" value="anthran_nbaC"/>
    <property type="match status" value="1"/>
</dbReference>
<feature type="binding site" evidence="7">
    <location>
        <position position="98"/>
    </location>
    <ligand>
        <name>substrate</name>
    </ligand>
</feature>
<dbReference type="EC" id="1.13.11.6" evidence="7"/>
<organism evidence="8 9">
    <name type="scientific">Povalibacter uvarum</name>
    <dbReference type="NCBI Taxonomy" id="732238"/>
    <lineage>
        <taxon>Bacteria</taxon>
        <taxon>Pseudomonadati</taxon>
        <taxon>Pseudomonadota</taxon>
        <taxon>Gammaproteobacteria</taxon>
        <taxon>Steroidobacterales</taxon>
        <taxon>Steroidobacteraceae</taxon>
        <taxon>Povalibacter</taxon>
    </lineage>
</organism>
<feature type="binding site" evidence="7">
    <location>
        <position position="163"/>
    </location>
    <ligand>
        <name>Fe cation</name>
        <dbReference type="ChEBI" id="CHEBI:24875"/>
        <label>2</label>
    </ligand>
</feature>
<comment type="subunit">
    <text evidence="7">Homodimer.</text>
</comment>
<evidence type="ECO:0000256" key="7">
    <source>
        <dbReference type="HAMAP-Rule" id="MF_00825"/>
    </source>
</evidence>
<evidence type="ECO:0000313" key="8">
    <source>
        <dbReference type="EMBL" id="MBB6094370.1"/>
    </source>
</evidence>
<dbReference type="UniPathway" id="UPA00253">
    <property type="reaction ID" value="UER00330"/>
</dbReference>
<dbReference type="HAMAP" id="MF_00825">
    <property type="entry name" value="3_HAO"/>
    <property type="match status" value="1"/>
</dbReference>
<sequence length="170" mass="19938">MNALKAFNFREWIDRHREFLKPPVCNRQVFEQSEFIIMVVGGPNSRDDYHDDPGEEFFYQLEGNMILRTMQEGARVDIPINEGEILLLPARVPHSPQRFANTVGLVVERKRRPEEQDGFLWYCGYCQYPLYAEYVHVNDIEHQLPPIFERFHHSLKNRTCQACGTVAPAK</sequence>
<feature type="binding site" evidence="7">
    <location>
        <position position="160"/>
    </location>
    <ligand>
        <name>Fe cation</name>
        <dbReference type="ChEBI" id="CHEBI:24875"/>
        <label>2</label>
    </ligand>
</feature>
<dbReference type="GO" id="GO:0008198">
    <property type="term" value="F:ferrous iron binding"/>
    <property type="evidence" value="ECO:0007669"/>
    <property type="project" value="UniProtKB-UniRule"/>
</dbReference>
<dbReference type="NCBIfam" id="NF009763">
    <property type="entry name" value="PRK13264.1"/>
    <property type="match status" value="1"/>
</dbReference>
<proteinExistence type="inferred from homology"/>
<evidence type="ECO:0000256" key="5">
    <source>
        <dbReference type="ARBA" id="ARBA00023002"/>
    </source>
</evidence>
<evidence type="ECO:0000256" key="1">
    <source>
        <dbReference type="ARBA" id="ARBA00002752"/>
    </source>
</evidence>
<comment type="cofactor">
    <cofactor evidence="7">
        <name>Fe(2+)</name>
        <dbReference type="ChEBI" id="CHEBI:29033"/>
    </cofactor>
    <text evidence="7">Binds 2 Fe(2+) ions per subunit.</text>
</comment>
<feature type="binding site" evidence="7">
    <location>
        <position position="126"/>
    </location>
    <ligand>
        <name>Fe cation</name>
        <dbReference type="ChEBI" id="CHEBI:24875"/>
        <label>2</label>
    </ligand>
</feature>